<organism evidence="12 13">
    <name type="scientific">Pristionchus pacificus</name>
    <name type="common">Parasitic nematode worm</name>
    <dbReference type="NCBI Taxonomy" id="54126"/>
    <lineage>
        <taxon>Eukaryota</taxon>
        <taxon>Metazoa</taxon>
        <taxon>Ecdysozoa</taxon>
        <taxon>Nematoda</taxon>
        <taxon>Chromadorea</taxon>
        <taxon>Rhabditida</taxon>
        <taxon>Rhabditina</taxon>
        <taxon>Diplogasteromorpha</taxon>
        <taxon>Diplogasteroidea</taxon>
        <taxon>Neodiplogasteridae</taxon>
        <taxon>Pristionchus</taxon>
    </lineage>
</organism>
<keyword evidence="9" id="KW-0812">Transmembrane</keyword>
<accession>A0A2A6CU12</accession>
<dbReference type="PRINTS" id="PR00328">
    <property type="entry name" value="SAR1GTPBP"/>
</dbReference>
<dbReference type="GO" id="GO:0051260">
    <property type="term" value="P:protein homooligomerization"/>
    <property type="evidence" value="ECO:0007669"/>
    <property type="project" value="InterPro"/>
</dbReference>
<dbReference type="Proteomes" id="UP000005239">
    <property type="component" value="Unassembled WGS sequence"/>
</dbReference>
<dbReference type="GO" id="GO:0005783">
    <property type="term" value="C:endoplasmic reticulum"/>
    <property type="evidence" value="ECO:0000318"/>
    <property type="project" value="GO_Central"/>
</dbReference>
<feature type="signal peptide" evidence="10">
    <location>
        <begin position="1"/>
        <end position="17"/>
    </location>
</feature>
<feature type="binding site" evidence="7">
    <location>
        <position position="575"/>
    </location>
    <ligand>
        <name>Mg(2+)</name>
        <dbReference type="ChEBI" id="CHEBI:18420"/>
    </ligand>
</feature>
<dbReference type="InterPro" id="IPR044612">
    <property type="entry name" value="ARL2/3"/>
</dbReference>
<keyword evidence="7" id="KW-0479">Metal-binding</keyword>
<feature type="binding site" evidence="6">
    <location>
        <begin position="653"/>
        <end position="656"/>
    </location>
    <ligand>
        <name>GTP</name>
        <dbReference type="ChEBI" id="CHEBI:37565"/>
    </ligand>
</feature>
<protein>
    <recommendedName>
        <fullName evidence="2">ADP-ribosylation factor-like protein 6</fullName>
    </recommendedName>
</protein>
<evidence type="ECO:0000256" key="8">
    <source>
        <dbReference type="SAM" id="MobiDB-lite"/>
    </source>
</evidence>
<evidence type="ECO:0000256" key="6">
    <source>
        <dbReference type="PIRSR" id="PIRSR606689-1"/>
    </source>
</evidence>
<dbReference type="CDD" id="cd02959">
    <property type="entry name" value="ERp19"/>
    <property type="match status" value="1"/>
</dbReference>
<dbReference type="SUPFAM" id="SSF52833">
    <property type="entry name" value="Thioredoxin-like"/>
    <property type="match status" value="1"/>
</dbReference>
<evidence type="ECO:0000256" key="3">
    <source>
        <dbReference type="ARBA" id="ARBA00022707"/>
    </source>
</evidence>
<dbReference type="AlphaFoldDB" id="A0A2A6CU12"/>
<dbReference type="InterPro" id="IPR027417">
    <property type="entry name" value="P-loop_NTPase"/>
</dbReference>
<dbReference type="SUPFAM" id="SSF54695">
    <property type="entry name" value="POZ domain"/>
    <property type="match status" value="1"/>
</dbReference>
<comment type="similarity">
    <text evidence="1">Belongs to the small GTPase superfamily. Arf family.</text>
</comment>
<keyword evidence="4 6" id="KW-0547">Nucleotide-binding</keyword>
<evidence type="ECO:0000259" key="11">
    <source>
        <dbReference type="Pfam" id="PF02214"/>
    </source>
</evidence>
<dbReference type="GO" id="GO:0046872">
    <property type="term" value="F:metal ion binding"/>
    <property type="evidence" value="ECO:0007669"/>
    <property type="project" value="UniProtKB-KW"/>
</dbReference>
<dbReference type="SMART" id="SM00178">
    <property type="entry name" value="SAR"/>
    <property type="match status" value="1"/>
</dbReference>
<keyword evidence="7" id="KW-0460">Magnesium</keyword>
<dbReference type="InterPro" id="IPR036249">
    <property type="entry name" value="Thioredoxin-like_sf"/>
</dbReference>
<keyword evidence="9" id="KW-0472">Membrane</keyword>
<dbReference type="InterPro" id="IPR017937">
    <property type="entry name" value="Thioredoxin_CS"/>
</dbReference>
<evidence type="ECO:0000313" key="12">
    <source>
        <dbReference type="EnsemblMetazoa" id="PPA05636.1"/>
    </source>
</evidence>
<dbReference type="InterPro" id="IPR005225">
    <property type="entry name" value="Small_GTP-bd"/>
</dbReference>
<feature type="compositionally biased region" description="Basic and acidic residues" evidence="8">
    <location>
        <begin position="160"/>
        <end position="175"/>
    </location>
</feature>
<evidence type="ECO:0000256" key="9">
    <source>
        <dbReference type="SAM" id="Phobius"/>
    </source>
</evidence>
<keyword evidence="13" id="KW-1185">Reference proteome</keyword>
<evidence type="ECO:0000256" key="7">
    <source>
        <dbReference type="PIRSR" id="PIRSR606689-2"/>
    </source>
</evidence>
<feature type="chain" id="PRO_5043657862" description="ADP-ribosylation factor-like protein 6" evidence="10">
    <location>
        <begin position="18"/>
        <end position="720"/>
    </location>
</feature>
<dbReference type="GO" id="GO:0005525">
    <property type="term" value="F:GTP binding"/>
    <property type="evidence" value="ECO:0007669"/>
    <property type="project" value="UniProtKB-KW"/>
</dbReference>
<evidence type="ECO:0000313" key="13">
    <source>
        <dbReference type="Proteomes" id="UP000005239"/>
    </source>
</evidence>
<dbReference type="PROSITE" id="PS00194">
    <property type="entry name" value="THIOREDOXIN_1"/>
    <property type="match status" value="1"/>
</dbReference>
<feature type="region of interest" description="Disordered" evidence="8">
    <location>
        <begin position="160"/>
        <end position="268"/>
    </location>
</feature>
<evidence type="ECO:0000256" key="10">
    <source>
        <dbReference type="SAM" id="SignalP"/>
    </source>
</evidence>
<feature type="compositionally biased region" description="Basic and acidic residues" evidence="8">
    <location>
        <begin position="182"/>
        <end position="257"/>
    </location>
</feature>
<dbReference type="Gene3D" id="3.30.710.10">
    <property type="entry name" value="Potassium Channel Kv1.1, Chain A"/>
    <property type="match status" value="1"/>
</dbReference>
<keyword evidence="3" id="KW-0519">Myristate</keyword>
<keyword evidence="10" id="KW-0732">Signal</keyword>
<name>A0A2A6CU12_PRIPA</name>
<keyword evidence="9" id="KW-1133">Transmembrane helix</keyword>
<dbReference type="Gene3D" id="3.40.30.10">
    <property type="entry name" value="Glutaredoxin"/>
    <property type="match status" value="1"/>
</dbReference>
<feature type="binding site" evidence="6">
    <location>
        <position position="597"/>
    </location>
    <ligand>
        <name>GTP</name>
        <dbReference type="ChEBI" id="CHEBI:37565"/>
    </ligand>
</feature>
<dbReference type="SUPFAM" id="SSF52540">
    <property type="entry name" value="P-loop containing nucleoside triphosphate hydrolases"/>
    <property type="match status" value="1"/>
</dbReference>
<accession>A0A8R1U4Y9</accession>
<dbReference type="Pfam" id="PF02214">
    <property type="entry name" value="BTB_2"/>
    <property type="match status" value="1"/>
</dbReference>
<dbReference type="Gene3D" id="3.40.50.300">
    <property type="entry name" value="P-loop containing nucleotide triphosphate hydrolases"/>
    <property type="match status" value="1"/>
</dbReference>
<feature type="domain" description="Potassium channel tetramerisation-type BTB" evidence="11">
    <location>
        <begin position="412"/>
        <end position="506"/>
    </location>
</feature>
<dbReference type="InterPro" id="IPR006689">
    <property type="entry name" value="Small_GTPase_ARF/SAR"/>
</dbReference>
<feature type="binding site" evidence="6">
    <location>
        <begin position="551"/>
        <end position="558"/>
    </location>
    <ligand>
        <name>GTP</name>
        <dbReference type="ChEBI" id="CHEBI:37565"/>
    </ligand>
</feature>
<proteinExistence type="inferred from homology"/>
<dbReference type="NCBIfam" id="TIGR00231">
    <property type="entry name" value="small_GTP"/>
    <property type="match status" value="1"/>
</dbReference>
<dbReference type="CDD" id="cd18316">
    <property type="entry name" value="BTB_POZ_KCTD-like"/>
    <property type="match status" value="1"/>
</dbReference>
<evidence type="ECO:0000256" key="1">
    <source>
        <dbReference type="ARBA" id="ARBA00010290"/>
    </source>
</evidence>
<evidence type="ECO:0000256" key="5">
    <source>
        <dbReference type="ARBA" id="ARBA00023134"/>
    </source>
</evidence>
<dbReference type="PROSITE" id="PS51417">
    <property type="entry name" value="ARF"/>
    <property type="match status" value="1"/>
</dbReference>
<dbReference type="Pfam" id="PF13899">
    <property type="entry name" value="Thioredoxin_7"/>
    <property type="match status" value="1"/>
</dbReference>
<dbReference type="InterPro" id="IPR037462">
    <property type="entry name" value="ERp19"/>
</dbReference>
<dbReference type="FunFam" id="3.40.50.300:FF:001166">
    <property type="entry name" value="ADP-ribosylation factor D"/>
    <property type="match status" value="1"/>
</dbReference>
<dbReference type="EnsemblMetazoa" id="PPA05636.1">
    <property type="protein sequence ID" value="PPA05636.1"/>
    <property type="gene ID" value="WBGene00095190"/>
</dbReference>
<dbReference type="GO" id="GO:0003924">
    <property type="term" value="F:GTPase activity"/>
    <property type="evidence" value="ECO:0007669"/>
    <property type="project" value="InterPro"/>
</dbReference>
<sequence>MRLVVVALVLVALAVSAEKKKKDDPSNGFREDINWVSGLEQAIGIAKDLNKPIFLLIHKTWCGACKNLKREFNSSPKILDLLNLTPEFVMVNTEDDDEPQDAKFAPDGGYIPRIIFLDTDGNPLKTNNEKRYKNNKYFYPLVPQVIEGMQRALEEFKGLNGEDKEEKKEEKVEKKKEKKKEKKEEKKDKEDKKEEKKDKEDKKEEKKKDEKKEKKEEKKNDEKKDKKDKKDDKKKEEKKEKKEDKKKDEKKKEDKKDKKDKKEKKDKKDKNESSVCDILLPLTLNLAHNLIRVFEEGGEKGIVESTMRPAALDSDVPFTESSDFFFMVGVVTPLVVCCFAIFFCAVNSLWKTRKNLERLSQMEARPLPDYMEFTIDITTKLDSCLEMSSAQCNEEVLQMLEMLMVDKNENIIRFDVGGTPFAILKKTFPAGTLFYSWFVSCTQKIPFCQLDKGAYFVDRDPFSFGVILNYFRLRHSSQLWEACLPKDPDRLAMLTQEAEFFRLEQLREQAICLLQSCSEKSDTAYVNEGLLALLRRFKQTPTKEVRLLLLGLDNAGKTTILKKLADEDVSHIAPTHGFNIKQVSMGNINLNVWDIGGQRNIRVYWRNYFDQSSALIFVIDSVDRKRLEEAKNELIDLMDEEKLRGCPILVLANKQDLFVAMKAHEMAEALQLTEIRDRAWQINPVSAVTGEGLKASKLGEAIDWLMGTLKLNPGPSTSKK</sequence>
<feature type="binding site" evidence="7">
    <location>
        <position position="558"/>
    </location>
    <ligand>
        <name>Mg(2+)</name>
        <dbReference type="ChEBI" id="CHEBI:18420"/>
    </ligand>
</feature>
<evidence type="ECO:0000256" key="2">
    <source>
        <dbReference type="ARBA" id="ARBA00019766"/>
    </source>
</evidence>
<keyword evidence="3" id="KW-0449">Lipoprotein</keyword>
<reference evidence="12" key="2">
    <citation type="submission" date="2022-06" db="UniProtKB">
        <authorList>
            <consortium name="EnsemblMetazoa"/>
        </authorList>
    </citation>
    <scope>IDENTIFICATION</scope>
    <source>
        <strain evidence="12">PS312</strain>
    </source>
</reference>
<dbReference type="SMART" id="SM00177">
    <property type="entry name" value="ARF"/>
    <property type="match status" value="1"/>
</dbReference>
<dbReference type="Pfam" id="PF00025">
    <property type="entry name" value="Arf"/>
    <property type="match status" value="1"/>
</dbReference>
<keyword evidence="5 6" id="KW-0342">GTP-binding</keyword>
<dbReference type="InterPro" id="IPR011333">
    <property type="entry name" value="SKP1/BTB/POZ_sf"/>
</dbReference>
<dbReference type="PANTHER" id="PTHR45697">
    <property type="entry name" value="ADP-RIBOSYLATION FACTOR-LIKE PROTEIN 2-RELATED"/>
    <property type="match status" value="1"/>
</dbReference>
<gene>
    <name evidence="12" type="primary">WBGene00095190</name>
</gene>
<dbReference type="InterPro" id="IPR003131">
    <property type="entry name" value="T1-type_BTB"/>
</dbReference>
<reference evidence="13" key="1">
    <citation type="journal article" date="2008" name="Nat. Genet.">
        <title>The Pristionchus pacificus genome provides a unique perspective on nematode lifestyle and parasitism.</title>
        <authorList>
            <person name="Dieterich C."/>
            <person name="Clifton S.W."/>
            <person name="Schuster L.N."/>
            <person name="Chinwalla A."/>
            <person name="Delehaunty K."/>
            <person name="Dinkelacker I."/>
            <person name="Fulton L."/>
            <person name="Fulton R."/>
            <person name="Godfrey J."/>
            <person name="Minx P."/>
            <person name="Mitreva M."/>
            <person name="Roeseler W."/>
            <person name="Tian H."/>
            <person name="Witte H."/>
            <person name="Yang S.P."/>
            <person name="Wilson R.K."/>
            <person name="Sommer R.J."/>
        </authorList>
    </citation>
    <scope>NUCLEOTIDE SEQUENCE [LARGE SCALE GENOMIC DNA]</scope>
    <source>
        <strain evidence="13">PS312</strain>
    </source>
</reference>
<evidence type="ECO:0000256" key="4">
    <source>
        <dbReference type="ARBA" id="ARBA00022741"/>
    </source>
</evidence>
<feature type="transmembrane region" description="Helical" evidence="9">
    <location>
        <begin position="324"/>
        <end position="350"/>
    </location>
</feature>